<dbReference type="EMBL" id="CP010525">
    <property type="protein sequence ID" value="AJO22292.1"/>
    <property type="molecule type" value="Genomic_DNA"/>
</dbReference>
<proteinExistence type="predicted"/>
<reference evidence="2" key="1">
    <citation type="submission" date="2015-01" db="EMBL/GenBank/DDBJ databases">
        <title>Comparative genome analysis of Bacillus coagulans HM-08, Clostridium butyricum HM-68, Bacillus subtilis HM-66 and Bacillus paralicheniformis BL-09.</title>
        <authorList>
            <person name="Zhang H."/>
        </authorList>
    </citation>
    <scope>NUCLEOTIDE SEQUENCE [LARGE SCALE GENOMIC DNA]</scope>
    <source>
        <strain evidence="2">HM-08</strain>
    </source>
</reference>
<name>A0AAN0T3X1_HEYCO</name>
<evidence type="ECO:0000313" key="2">
    <source>
        <dbReference type="Proteomes" id="UP000032024"/>
    </source>
</evidence>
<evidence type="ECO:0000313" key="1">
    <source>
        <dbReference type="EMBL" id="AJO22292.1"/>
    </source>
</evidence>
<gene>
    <name evidence="1" type="ORF">SB48_HM08orf02365</name>
</gene>
<organism evidence="1 2">
    <name type="scientific">Heyndrickxia coagulans</name>
    <name type="common">Weizmannia coagulans</name>
    <dbReference type="NCBI Taxonomy" id="1398"/>
    <lineage>
        <taxon>Bacteria</taxon>
        <taxon>Bacillati</taxon>
        <taxon>Bacillota</taxon>
        <taxon>Bacilli</taxon>
        <taxon>Bacillales</taxon>
        <taxon>Bacillaceae</taxon>
        <taxon>Heyndrickxia</taxon>
    </lineage>
</organism>
<dbReference type="AlphaFoldDB" id="A0AAN0T3X1"/>
<protein>
    <submittedName>
        <fullName evidence="1">Uncharacterized protein</fullName>
    </submittedName>
</protein>
<dbReference type="Proteomes" id="UP000032024">
    <property type="component" value="Chromosome"/>
</dbReference>
<accession>A0AAN0T3X1</accession>
<keyword evidence="2" id="KW-1185">Reference proteome</keyword>
<sequence length="62" mass="7509">MRSGLLLLFTNLYSISLNYCITLPYPCQFARIPENLFNFFWLNMRYFIKTAEKSQVFFWSPL</sequence>